<dbReference type="Gene3D" id="3.30.40.10">
    <property type="entry name" value="Zinc/RING finger domain, C3HC4 (zinc finger)"/>
    <property type="match status" value="1"/>
</dbReference>
<dbReference type="OrthoDB" id="2122982at2759"/>
<evidence type="ECO:0000313" key="5">
    <source>
        <dbReference type="EMBL" id="PMD27200.1"/>
    </source>
</evidence>
<name>A0A2J6QLS8_9HELO</name>
<evidence type="ECO:0000259" key="3">
    <source>
        <dbReference type="PROSITE" id="PS50089"/>
    </source>
</evidence>
<keyword evidence="1" id="KW-0479">Metal-binding</keyword>
<dbReference type="AlphaFoldDB" id="A0A2J6QLS8"/>
<dbReference type="InterPro" id="IPR013083">
    <property type="entry name" value="Znf_RING/FYVE/PHD"/>
</dbReference>
<feature type="compositionally biased region" description="Low complexity" evidence="2">
    <location>
        <begin position="10"/>
        <end position="21"/>
    </location>
</feature>
<feature type="compositionally biased region" description="Polar residues" evidence="2">
    <location>
        <begin position="29"/>
        <end position="40"/>
    </location>
</feature>
<dbReference type="PROSITE" id="PS50966">
    <property type="entry name" value="ZF_SWIM"/>
    <property type="match status" value="1"/>
</dbReference>
<feature type="domain" description="SWIM-type" evidence="4">
    <location>
        <begin position="149"/>
        <end position="181"/>
    </location>
</feature>
<keyword evidence="1" id="KW-0862">Zinc</keyword>
<feature type="compositionally biased region" description="Basic and acidic residues" evidence="2">
    <location>
        <begin position="86"/>
        <end position="95"/>
    </location>
</feature>
<keyword evidence="6" id="KW-1185">Reference proteome</keyword>
<evidence type="ECO:0000259" key="4">
    <source>
        <dbReference type="PROSITE" id="PS50966"/>
    </source>
</evidence>
<dbReference type="CDD" id="cd16494">
    <property type="entry name" value="RING-CH-C4HC3_ZSWM2"/>
    <property type="match status" value="1"/>
</dbReference>
<proteinExistence type="predicted"/>
<dbReference type="InterPro" id="IPR007527">
    <property type="entry name" value="Znf_SWIM"/>
</dbReference>
<dbReference type="GO" id="GO:0008270">
    <property type="term" value="F:zinc ion binding"/>
    <property type="evidence" value="ECO:0007669"/>
    <property type="project" value="UniProtKB-KW"/>
</dbReference>
<dbReference type="GO" id="GO:0061630">
    <property type="term" value="F:ubiquitin protein ligase activity"/>
    <property type="evidence" value="ECO:0007669"/>
    <property type="project" value="InterPro"/>
</dbReference>
<dbReference type="InterPro" id="IPR001841">
    <property type="entry name" value="Znf_RING"/>
</dbReference>
<feature type="region of interest" description="Disordered" evidence="2">
    <location>
        <begin position="1"/>
        <end position="102"/>
    </location>
</feature>
<dbReference type="EMBL" id="KZ613466">
    <property type="protein sequence ID" value="PMD27200.1"/>
    <property type="molecule type" value="Genomic_DNA"/>
</dbReference>
<keyword evidence="1" id="KW-0863">Zinc-finger</keyword>
<accession>A0A2J6QLS8</accession>
<dbReference type="PANTHER" id="PTHR21540:SF0">
    <property type="entry name" value="PHD FAMILY PROTEIN"/>
    <property type="match status" value="1"/>
</dbReference>
<protein>
    <submittedName>
        <fullName evidence="5">Uncharacterized protein</fullName>
    </submittedName>
</protein>
<evidence type="ECO:0000313" key="6">
    <source>
        <dbReference type="Proteomes" id="UP000235672"/>
    </source>
</evidence>
<dbReference type="PROSITE" id="PS50089">
    <property type="entry name" value="ZF_RING_2"/>
    <property type="match status" value="1"/>
</dbReference>
<dbReference type="SUPFAM" id="SSF57850">
    <property type="entry name" value="RING/U-box"/>
    <property type="match status" value="1"/>
</dbReference>
<feature type="domain" description="RING-type" evidence="3">
    <location>
        <begin position="233"/>
        <end position="282"/>
    </location>
</feature>
<dbReference type="STRING" id="1745343.A0A2J6QLS8"/>
<dbReference type="Pfam" id="PF13639">
    <property type="entry name" value="zf-RING_2"/>
    <property type="match status" value="1"/>
</dbReference>
<dbReference type="Proteomes" id="UP000235672">
    <property type="component" value="Unassembled WGS sequence"/>
</dbReference>
<gene>
    <name evidence="5" type="ORF">NA56DRAFT_590432</name>
</gene>
<evidence type="ECO:0000256" key="1">
    <source>
        <dbReference type="PROSITE-ProRule" id="PRU00175"/>
    </source>
</evidence>
<dbReference type="InterPro" id="IPR039903">
    <property type="entry name" value="Zswim2"/>
</dbReference>
<sequence length="346" mass="38617">MASRSNTYISSPASKTPRSSSGKARRSSQAHQTESMASHRNASESAKKRKVIDLTLDNEEDEDAASYAQAALAGNDTSKPKRARNKKGEEPDEKRLKRFRQKAPQSYLERLERVRTQRMFLVDRNRTTGEDGTHEEEVFDLAGSTGNIYQITISKVPKCTCPDFGKGNQCKHIIYVLVNVKVREDLAYQLAFLTTELAEIFANAPVTTLSSSDAAAAQKTDTGGTRKPIEGDCPVCVMEFDESDKPEDILWCKGACGQNIHRTCFEQWAKSKPGQVKCVFCRTPWKGDEDIVKKISKSGTVNHEGYVNVAGDLGISGHRDMSSYHQYWVRREYGGGYGRDDVYDGY</sequence>
<dbReference type="PANTHER" id="PTHR21540">
    <property type="entry name" value="RING FINGER AND SWIM DOMAIN-CONTAINING PROTEIN 2"/>
    <property type="match status" value="1"/>
</dbReference>
<organism evidence="5 6">
    <name type="scientific">Hyaloscypha hepaticicola</name>
    <dbReference type="NCBI Taxonomy" id="2082293"/>
    <lineage>
        <taxon>Eukaryota</taxon>
        <taxon>Fungi</taxon>
        <taxon>Dikarya</taxon>
        <taxon>Ascomycota</taxon>
        <taxon>Pezizomycotina</taxon>
        <taxon>Leotiomycetes</taxon>
        <taxon>Helotiales</taxon>
        <taxon>Hyaloscyphaceae</taxon>
        <taxon>Hyaloscypha</taxon>
    </lineage>
</organism>
<dbReference type="Pfam" id="PF04434">
    <property type="entry name" value="SWIM"/>
    <property type="match status" value="1"/>
</dbReference>
<evidence type="ECO:0000256" key="2">
    <source>
        <dbReference type="SAM" id="MobiDB-lite"/>
    </source>
</evidence>
<reference evidence="5 6" key="1">
    <citation type="submission" date="2016-05" db="EMBL/GenBank/DDBJ databases">
        <title>A degradative enzymes factory behind the ericoid mycorrhizal symbiosis.</title>
        <authorList>
            <consortium name="DOE Joint Genome Institute"/>
            <person name="Martino E."/>
            <person name="Morin E."/>
            <person name="Grelet G."/>
            <person name="Kuo A."/>
            <person name="Kohler A."/>
            <person name="Daghino S."/>
            <person name="Barry K."/>
            <person name="Choi C."/>
            <person name="Cichocki N."/>
            <person name="Clum A."/>
            <person name="Copeland A."/>
            <person name="Hainaut M."/>
            <person name="Haridas S."/>
            <person name="Labutti K."/>
            <person name="Lindquist E."/>
            <person name="Lipzen A."/>
            <person name="Khouja H.-R."/>
            <person name="Murat C."/>
            <person name="Ohm R."/>
            <person name="Olson A."/>
            <person name="Spatafora J."/>
            <person name="Veneault-Fourrey C."/>
            <person name="Henrissat B."/>
            <person name="Grigoriev I."/>
            <person name="Martin F."/>
            <person name="Perotto S."/>
        </authorList>
    </citation>
    <scope>NUCLEOTIDE SEQUENCE [LARGE SCALE GENOMIC DNA]</scope>
    <source>
        <strain evidence="5 6">UAMH 7357</strain>
    </source>
</reference>